<name>A0A1J1HC53_PLARL</name>
<evidence type="ECO:0000313" key="2">
    <source>
        <dbReference type="EMBL" id="CRH02536.1"/>
    </source>
</evidence>
<dbReference type="GeneID" id="39738699"/>
<reference evidence="2 3" key="1">
    <citation type="submission" date="2015-04" db="EMBL/GenBank/DDBJ databases">
        <authorList>
            <consortium name="Pathogen Informatics"/>
        </authorList>
    </citation>
    <scope>NUCLEOTIDE SEQUENCE [LARGE SCALE GENOMIC DNA]</scope>
    <source>
        <strain evidence="2 3">SGS1</strain>
    </source>
</reference>
<feature type="region of interest" description="Disordered" evidence="1">
    <location>
        <begin position="330"/>
        <end position="388"/>
    </location>
</feature>
<dbReference type="EMBL" id="LN835309">
    <property type="protein sequence ID" value="CRH02536.1"/>
    <property type="molecule type" value="Genomic_DNA"/>
</dbReference>
<dbReference type="AlphaFoldDB" id="A0A1J1HC53"/>
<organism evidence="2 3">
    <name type="scientific">Plasmodium relictum</name>
    <dbReference type="NCBI Taxonomy" id="85471"/>
    <lineage>
        <taxon>Eukaryota</taxon>
        <taxon>Sar</taxon>
        <taxon>Alveolata</taxon>
        <taxon>Apicomplexa</taxon>
        <taxon>Aconoidasida</taxon>
        <taxon>Haemosporida</taxon>
        <taxon>Plasmodiidae</taxon>
        <taxon>Plasmodium</taxon>
        <taxon>Plasmodium (Haemamoeba)</taxon>
    </lineage>
</organism>
<accession>A0A1J1HC53</accession>
<sequence length="388" mass="46386">MSETSACPLNDFFDIDEENDLDELKKEDTQIYNGNFLTYIYKQLECCCLSFFDELEKKNKRKNITLKKNYLEDYNKNKKNIYEFSVFDKILKKNGDLITKVPLDSKYFNPHADWCECAHELEVELNSEEVEFCIFHFFLKMYRSESRDKDLLLSIILECLYSKKDFKKEYYGQRGDFKFLKEIKNIETSNFKESLNELVNIIENTNFTECNRNKEIKNNGNKKSNEKFYFKLYVIIKIRYSYGIYIFNCDDTYDIVVIDCNTFNKNKPKIMSFFSIRKFISFLNNVYSINFSDEHTYGSFPIIVYESRECYASSYNHLPLKSSVCKKKKKIKKKNVLDEKSKESEEDEDEDEGDDEDDDEDDEEDKDEKRNDKENEKEGIKNEKKAMI</sequence>
<protein>
    <submittedName>
        <fullName evidence="2">Uncharacterized protein</fullName>
    </submittedName>
</protein>
<evidence type="ECO:0000256" key="1">
    <source>
        <dbReference type="SAM" id="MobiDB-lite"/>
    </source>
</evidence>
<proteinExistence type="predicted"/>
<dbReference type="VEuPathDB" id="PlasmoDB:PRELSG_1426700"/>
<gene>
    <name evidence="2" type="ORF">PRELSG_1426700</name>
</gene>
<feature type="compositionally biased region" description="Basic and acidic residues" evidence="1">
    <location>
        <begin position="367"/>
        <end position="388"/>
    </location>
</feature>
<keyword evidence="3" id="KW-1185">Reference proteome</keyword>
<feature type="compositionally biased region" description="Acidic residues" evidence="1">
    <location>
        <begin position="344"/>
        <end position="366"/>
    </location>
</feature>
<dbReference type="RefSeq" id="XP_028535056.1">
    <property type="nucleotide sequence ID" value="XM_028679331.1"/>
</dbReference>
<dbReference type="Proteomes" id="UP000220158">
    <property type="component" value="Chromosome 14"/>
</dbReference>
<dbReference type="KEGG" id="prel:PRELSG_1426700"/>
<dbReference type="OMA" id="VEFCIFN"/>
<evidence type="ECO:0000313" key="3">
    <source>
        <dbReference type="Proteomes" id="UP000220158"/>
    </source>
</evidence>
<dbReference type="OrthoDB" id="370332at2759"/>